<reference evidence="1" key="1">
    <citation type="journal article" date="2023" name="G3 (Bethesda)">
        <title>A reference genome for the long-term kleptoplast-retaining sea slug Elysia crispata morphotype clarki.</title>
        <authorList>
            <person name="Eastman K.E."/>
            <person name="Pendleton A.L."/>
            <person name="Shaikh M.A."/>
            <person name="Suttiyut T."/>
            <person name="Ogas R."/>
            <person name="Tomko P."/>
            <person name="Gavelis G."/>
            <person name="Widhalm J.R."/>
            <person name="Wisecaver J.H."/>
        </authorList>
    </citation>
    <scope>NUCLEOTIDE SEQUENCE</scope>
    <source>
        <strain evidence="1">ECLA1</strain>
    </source>
</reference>
<evidence type="ECO:0000313" key="2">
    <source>
        <dbReference type="Proteomes" id="UP001283361"/>
    </source>
</evidence>
<evidence type="ECO:0000313" key="1">
    <source>
        <dbReference type="EMBL" id="KAK3765191.1"/>
    </source>
</evidence>
<comment type="caution">
    <text evidence="1">The sequence shown here is derived from an EMBL/GenBank/DDBJ whole genome shotgun (WGS) entry which is preliminary data.</text>
</comment>
<protein>
    <submittedName>
        <fullName evidence="1">Uncharacterized protein</fullName>
    </submittedName>
</protein>
<sequence length="37" mass="4222">IFTGDENWVHSWGPELKSYSAVGLKSDELRPAEDRCK</sequence>
<dbReference type="Proteomes" id="UP001283361">
    <property type="component" value="Unassembled WGS sequence"/>
</dbReference>
<accession>A0AAE0ZAQ3</accession>
<gene>
    <name evidence="1" type="ORF">RRG08_051816</name>
</gene>
<keyword evidence="2" id="KW-1185">Reference proteome</keyword>
<dbReference type="AlphaFoldDB" id="A0AAE0ZAQ3"/>
<proteinExistence type="predicted"/>
<name>A0AAE0ZAQ3_9GAST</name>
<dbReference type="EMBL" id="JAWDGP010004327">
    <property type="protein sequence ID" value="KAK3765191.1"/>
    <property type="molecule type" value="Genomic_DNA"/>
</dbReference>
<organism evidence="1 2">
    <name type="scientific">Elysia crispata</name>
    <name type="common">lettuce slug</name>
    <dbReference type="NCBI Taxonomy" id="231223"/>
    <lineage>
        <taxon>Eukaryota</taxon>
        <taxon>Metazoa</taxon>
        <taxon>Spiralia</taxon>
        <taxon>Lophotrochozoa</taxon>
        <taxon>Mollusca</taxon>
        <taxon>Gastropoda</taxon>
        <taxon>Heterobranchia</taxon>
        <taxon>Euthyneura</taxon>
        <taxon>Panpulmonata</taxon>
        <taxon>Sacoglossa</taxon>
        <taxon>Placobranchoidea</taxon>
        <taxon>Plakobranchidae</taxon>
        <taxon>Elysia</taxon>
    </lineage>
</organism>
<feature type="non-terminal residue" evidence="1">
    <location>
        <position position="1"/>
    </location>
</feature>